<keyword evidence="2" id="KW-0614">Plasmid</keyword>
<evidence type="ECO:0000256" key="1">
    <source>
        <dbReference type="SAM" id="MobiDB-lite"/>
    </source>
</evidence>
<dbReference type="KEGG" id="salf:SMD44_p10206"/>
<evidence type="ECO:0000313" key="3">
    <source>
        <dbReference type="Proteomes" id="UP000195880"/>
    </source>
</evidence>
<evidence type="ECO:0000313" key="2">
    <source>
        <dbReference type="EMBL" id="ATM24705.1"/>
    </source>
</evidence>
<dbReference type="InterPro" id="IPR019734">
    <property type="entry name" value="TPR_rpt"/>
</dbReference>
<dbReference type="Gene3D" id="1.25.40.10">
    <property type="entry name" value="Tetratricopeptide repeat domain"/>
    <property type="match status" value="1"/>
</dbReference>
<feature type="region of interest" description="Disordered" evidence="1">
    <location>
        <begin position="1"/>
        <end position="23"/>
    </location>
</feature>
<reference evidence="2 3" key="1">
    <citation type="submission" date="2017-10" db="EMBL/GenBank/DDBJ databases">
        <title>Streptomyces alboflavus Genome sequencing and assembly.</title>
        <authorList>
            <person name="Wang Y."/>
            <person name="Du B."/>
            <person name="Ding Y."/>
            <person name="Liu H."/>
            <person name="Hou Q."/>
            <person name="Liu K."/>
            <person name="Wang C."/>
            <person name="Yao L."/>
        </authorList>
    </citation>
    <scope>NUCLEOTIDE SEQUENCE [LARGE SCALE GENOMIC DNA]</scope>
    <source>
        <strain evidence="2 3">MDJK44</strain>
        <plasmid evidence="3">Plasmid pmdjk44.1</plasmid>
    </source>
</reference>
<keyword evidence="3" id="KW-1185">Reference proteome</keyword>
<dbReference type="SUPFAM" id="SSF48452">
    <property type="entry name" value="TPR-like"/>
    <property type="match status" value="1"/>
</dbReference>
<dbReference type="EMBL" id="CP023976">
    <property type="protein sequence ID" value="ATM24705.1"/>
    <property type="molecule type" value="Genomic_DNA"/>
</dbReference>
<dbReference type="AlphaFoldDB" id="A0A291W3J9"/>
<gene>
    <name evidence="2" type="ORF">SMD44_p10206</name>
</gene>
<dbReference type="Proteomes" id="UP000195880">
    <property type="component" value="Plasmid pMDJK44.1"/>
</dbReference>
<evidence type="ECO:0008006" key="4">
    <source>
        <dbReference type="Google" id="ProtNLM"/>
    </source>
</evidence>
<name>A0A291W3J9_9ACTN</name>
<protein>
    <recommendedName>
        <fullName evidence="4">Transcriptional regulator</fullName>
    </recommendedName>
</protein>
<dbReference type="SMART" id="SM00028">
    <property type="entry name" value="TPR"/>
    <property type="match status" value="4"/>
</dbReference>
<proteinExistence type="predicted"/>
<geneLocation type="plasmid" evidence="3">
    <name>pmdjk44.1</name>
</geneLocation>
<organism evidence="2 3">
    <name type="scientific">Streptomyces alboflavus</name>
    <dbReference type="NCBI Taxonomy" id="67267"/>
    <lineage>
        <taxon>Bacteria</taxon>
        <taxon>Bacillati</taxon>
        <taxon>Actinomycetota</taxon>
        <taxon>Actinomycetes</taxon>
        <taxon>Kitasatosporales</taxon>
        <taxon>Streptomycetaceae</taxon>
        <taxon>Streptomyces</taxon>
    </lineage>
</organism>
<accession>A0A291W3J9</accession>
<sequence length="525" mass="56117">MLGFVAAGPRTEGAGSAADRLAPHNSAKVPGAESLLGLLGVAAGLLTVAFCTDDLFPTGRVWQHTGAIPGREVVLAMSPVLVRHPLHALLAREHTTAAAYLKRVADRHQALGYGQMAHRKEKFSRWIGGTEPEETAQYAMADLHGIAPEEVQRRGWPDWLLLLFHDDRSVWELPWTAAGTVEALEDPGGPVDRRGFVIASLGTLAATGAHWAAATPDAVAATRGRRIGASAAALFETRLDTLRRLDDEVGSTTAYDAARAELKLIRHTLKTKSYTSATGARLYAAAAEASRLAGWCAYDGGRLADAERRFVVSLRAAATGGNVTLGASTLAFWANLRYSDNDPYGALGLLERALDNRGKITSGRVLAMLHARQARAHSKAGEPTAAYRAIDAAFAAYDRSGPAEHDLPSMYWMTHGEVHEVAASCALSLGEPHRALEHFRLALHHDDAYDTTTEARGAGIYLARQAEAHLELGDVDAAVEIAEEAIEQLGGADSARGSSTLIDLRDRLAAYRTAHPVGDFLDLTA</sequence>
<dbReference type="InterPro" id="IPR011990">
    <property type="entry name" value="TPR-like_helical_dom_sf"/>
</dbReference>